<dbReference type="GO" id="GO:0009103">
    <property type="term" value="P:lipopolysaccharide biosynthetic process"/>
    <property type="evidence" value="ECO:0007669"/>
    <property type="project" value="UniProtKB-ARBA"/>
</dbReference>
<sequence>MSARRQAFLLATLLIALTAVRLGVAAVTPLAPDETYYWVWSHALAPGYLDHPPMVALWIRAGTALAGQTALGVRLLGPLAAALASWLLYDAARVLFPGSRAGTVAVLLLNATLLLGVGSVIMTPDTPLLVFWTATLWAASRLAAGGPRKGTGAWWLAAGLFGGLALDSKYTALFLWLGVGLWVLLVPLMRPWLRRWQPWAACLLGFALFAPVLAWNAAHGWAGFLRQGGRVADWHPLRAVGFLAELAGSQLGLATPLVFVLCMAALAAAARRSWQTRDSAWSLLAALSVPPVLVFLQHALGDRVQGNWPAIIYPALAVGAGGLARPADNRTWIAASGLGFAITALAYLQAATLLIPLPPRLDPIAIRLAGWDSLARQVAAERALTGATWATADGYASSSELAWWMPDGTPVIGTDPHFRLIPLPVADLAGQPGLLLRDARHGPPDPALWPDAAPVGQAVRPGAPAGVFTLYRVTALPGRMTAVVLPHRVGWWSP</sequence>
<dbReference type="RefSeq" id="WP_104517200.1">
    <property type="nucleotide sequence ID" value="NZ_NHRY01000039.1"/>
</dbReference>
<feature type="transmembrane region" description="Helical" evidence="8">
    <location>
        <begin position="71"/>
        <end position="89"/>
    </location>
</feature>
<evidence type="ECO:0000256" key="6">
    <source>
        <dbReference type="ARBA" id="ARBA00022989"/>
    </source>
</evidence>
<keyword evidence="12" id="KW-1185">Reference proteome</keyword>
<dbReference type="PANTHER" id="PTHR33908">
    <property type="entry name" value="MANNOSYLTRANSFERASE YKCB-RELATED"/>
    <property type="match status" value="1"/>
</dbReference>
<feature type="transmembrane region" description="Helical" evidence="8">
    <location>
        <begin position="242"/>
        <end position="268"/>
    </location>
</feature>
<evidence type="ECO:0000256" key="2">
    <source>
        <dbReference type="ARBA" id="ARBA00022475"/>
    </source>
</evidence>
<evidence type="ECO:0000313" key="12">
    <source>
        <dbReference type="Proteomes" id="UP000239724"/>
    </source>
</evidence>
<keyword evidence="2" id="KW-1003">Cell membrane</keyword>
<evidence type="ECO:0000259" key="10">
    <source>
        <dbReference type="Pfam" id="PF13231"/>
    </source>
</evidence>
<feature type="transmembrane region" description="Helical" evidence="8">
    <location>
        <begin position="331"/>
        <end position="357"/>
    </location>
</feature>
<feature type="signal peptide" evidence="9">
    <location>
        <begin position="1"/>
        <end position="25"/>
    </location>
</feature>
<dbReference type="Pfam" id="PF13231">
    <property type="entry name" value="PMT_2"/>
    <property type="match status" value="1"/>
</dbReference>
<name>A0A2S6NN87_RHOGL</name>
<dbReference type="InterPro" id="IPR038731">
    <property type="entry name" value="RgtA/B/C-like"/>
</dbReference>
<dbReference type="OrthoDB" id="9811222at2"/>
<keyword evidence="7 8" id="KW-0472">Membrane</keyword>
<feature type="domain" description="Glycosyltransferase RgtA/B/C/D-like" evidence="10">
    <location>
        <begin position="50"/>
        <end position="215"/>
    </location>
</feature>
<feature type="transmembrane region" description="Helical" evidence="8">
    <location>
        <begin position="201"/>
        <end position="222"/>
    </location>
</feature>
<dbReference type="GO" id="GO:0016763">
    <property type="term" value="F:pentosyltransferase activity"/>
    <property type="evidence" value="ECO:0007669"/>
    <property type="project" value="TreeGrafter"/>
</dbReference>
<feature type="transmembrane region" description="Helical" evidence="8">
    <location>
        <begin position="101"/>
        <end position="122"/>
    </location>
</feature>
<evidence type="ECO:0000256" key="1">
    <source>
        <dbReference type="ARBA" id="ARBA00004651"/>
    </source>
</evidence>
<accession>A0A2S6NN87</accession>
<evidence type="ECO:0000256" key="5">
    <source>
        <dbReference type="ARBA" id="ARBA00022692"/>
    </source>
</evidence>
<dbReference type="PANTHER" id="PTHR33908:SF11">
    <property type="entry name" value="MEMBRANE PROTEIN"/>
    <property type="match status" value="1"/>
</dbReference>
<keyword evidence="6 8" id="KW-1133">Transmembrane helix</keyword>
<dbReference type="InterPro" id="IPR050297">
    <property type="entry name" value="LipidA_mod_glycosyltrf_83"/>
</dbReference>
<reference evidence="11 12" key="1">
    <citation type="journal article" date="2018" name="Arch. Microbiol.">
        <title>New insights into the metabolic potential of the phototrophic purple bacterium Rhodopila globiformis DSM 161(T) from its draft genome sequence and evidence for a vanadium-dependent nitrogenase.</title>
        <authorList>
            <person name="Imhoff J.F."/>
            <person name="Rahn T."/>
            <person name="Kunzel S."/>
            <person name="Neulinger S.C."/>
        </authorList>
    </citation>
    <scope>NUCLEOTIDE SEQUENCE [LARGE SCALE GENOMIC DNA]</scope>
    <source>
        <strain evidence="11 12">DSM 161</strain>
    </source>
</reference>
<dbReference type="EMBL" id="NHRY01000039">
    <property type="protein sequence ID" value="PPQ38481.1"/>
    <property type="molecule type" value="Genomic_DNA"/>
</dbReference>
<gene>
    <name evidence="11" type="ORF">CCS01_02170</name>
</gene>
<evidence type="ECO:0000256" key="9">
    <source>
        <dbReference type="SAM" id="SignalP"/>
    </source>
</evidence>
<protein>
    <recommendedName>
        <fullName evidence="10">Glycosyltransferase RgtA/B/C/D-like domain-containing protein</fullName>
    </recommendedName>
</protein>
<evidence type="ECO:0000256" key="8">
    <source>
        <dbReference type="SAM" id="Phobius"/>
    </source>
</evidence>
<evidence type="ECO:0000256" key="7">
    <source>
        <dbReference type="ARBA" id="ARBA00023136"/>
    </source>
</evidence>
<keyword evidence="4" id="KW-0808">Transferase</keyword>
<comment type="subcellular location">
    <subcellularLocation>
        <location evidence="1">Cell membrane</location>
        <topology evidence="1">Multi-pass membrane protein</topology>
    </subcellularLocation>
</comment>
<organism evidence="11 12">
    <name type="scientific">Rhodopila globiformis</name>
    <name type="common">Rhodopseudomonas globiformis</name>
    <dbReference type="NCBI Taxonomy" id="1071"/>
    <lineage>
        <taxon>Bacteria</taxon>
        <taxon>Pseudomonadati</taxon>
        <taxon>Pseudomonadota</taxon>
        <taxon>Alphaproteobacteria</taxon>
        <taxon>Acetobacterales</taxon>
        <taxon>Acetobacteraceae</taxon>
        <taxon>Rhodopila</taxon>
    </lineage>
</organism>
<evidence type="ECO:0000313" key="11">
    <source>
        <dbReference type="EMBL" id="PPQ38481.1"/>
    </source>
</evidence>
<feature type="chain" id="PRO_5018191587" description="Glycosyltransferase RgtA/B/C/D-like domain-containing protein" evidence="9">
    <location>
        <begin position="26"/>
        <end position="494"/>
    </location>
</feature>
<comment type="caution">
    <text evidence="11">The sequence shown here is derived from an EMBL/GenBank/DDBJ whole genome shotgun (WGS) entry which is preliminary data.</text>
</comment>
<feature type="transmembrane region" description="Helical" evidence="8">
    <location>
        <begin position="306"/>
        <end position="324"/>
    </location>
</feature>
<evidence type="ECO:0000256" key="3">
    <source>
        <dbReference type="ARBA" id="ARBA00022676"/>
    </source>
</evidence>
<dbReference type="Proteomes" id="UP000239724">
    <property type="component" value="Unassembled WGS sequence"/>
</dbReference>
<keyword evidence="5 8" id="KW-0812">Transmembrane</keyword>
<proteinExistence type="predicted"/>
<evidence type="ECO:0000256" key="4">
    <source>
        <dbReference type="ARBA" id="ARBA00022679"/>
    </source>
</evidence>
<feature type="transmembrane region" description="Helical" evidence="8">
    <location>
        <begin position="280"/>
        <end position="300"/>
    </location>
</feature>
<keyword evidence="9" id="KW-0732">Signal</keyword>
<dbReference type="GO" id="GO:0005886">
    <property type="term" value="C:plasma membrane"/>
    <property type="evidence" value="ECO:0007669"/>
    <property type="project" value="UniProtKB-SubCell"/>
</dbReference>
<dbReference type="AlphaFoldDB" id="A0A2S6NN87"/>
<keyword evidence="3" id="KW-0328">Glycosyltransferase</keyword>
<feature type="transmembrane region" description="Helical" evidence="8">
    <location>
        <begin position="172"/>
        <end position="189"/>
    </location>
</feature>